<evidence type="ECO:0000313" key="3">
    <source>
        <dbReference type="Proteomes" id="UP000327011"/>
    </source>
</evidence>
<sequence>MHNTAPAERYSVKAVFAARGTQTTSATTDSSRRRPLVSPTPYSRGVNLIETDRLVLRRWREDDKEPFAALNADPVVMEHFPATLTREESDALVERIEAVFEERGFGWWAVEADGVFIGFTGLQVPRFTAHFTPCVEIGWRLARSAWGHGYATEAARAALDHGFGALGLTEVVSFTAVPNVRSQAVMRRLGMTRDPGEDFDHPVLPEGHPLRRHVLYRARRPAC</sequence>
<accession>A0A5J5K256</accession>
<evidence type="ECO:0000259" key="1">
    <source>
        <dbReference type="PROSITE" id="PS51186"/>
    </source>
</evidence>
<evidence type="ECO:0000313" key="2">
    <source>
        <dbReference type="EMBL" id="KAA9378298.1"/>
    </source>
</evidence>
<name>A0A5J5K256_9ACTN</name>
<dbReference type="PANTHER" id="PTHR43792">
    <property type="entry name" value="GNAT FAMILY, PUTATIVE (AFU_ORTHOLOGUE AFUA_3G00765)-RELATED-RELATED"/>
    <property type="match status" value="1"/>
</dbReference>
<dbReference type="Gene3D" id="3.40.630.30">
    <property type="match status" value="1"/>
</dbReference>
<proteinExistence type="predicted"/>
<dbReference type="Proteomes" id="UP000327011">
    <property type="component" value="Unassembled WGS sequence"/>
</dbReference>
<protein>
    <submittedName>
        <fullName evidence="2">GNAT family N-acetyltransferase</fullName>
    </submittedName>
</protein>
<feature type="domain" description="N-acetyltransferase" evidence="1">
    <location>
        <begin position="54"/>
        <end position="211"/>
    </location>
</feature>
<keyword evidence="2" id="KW-0808">Transferase</keyword>
<comment type="caution">
    <text evidence="2">The sequence shown here is derived from an EMBL/GenBank/DDBJ whole genome shotgun (WGS) entry which is preliminary data.</text>
</comment>
<dbReference type="PROSITE" id="PS51186">
    <property type="entry name" value="GNAT"/>
    <property type="match status" value="1"/>
</dbReference>
<dbReference type="InterPro" id="IPR051531">
    <property type="entry name" value="N-acetyltransferase"/>
</dbReference>
<dbReference type="SUPFAM" id="SSF55729">
    <property type="entry name" value="Acyl-CoA N-acyltransferases (Nat)"/>
    <property type="match status" value="1"/>
</dbReference>
<reference evidence="2 3" key="1">
    <citation type="submission" date="2019-09" db="EMBL/GenBank/DDBJ databases">
        <title>Screening of Novel Bioactive Compounds from Soil-Associated.</title>
        <authorList>
            <person name="Gong X."/>
        </authorList>
    </citation>
    <scope>NUCLEOTIDE SEQUENCE [LARGE SCALE GENOMIC DNA]</scope>
    <source>
        <strain evidence="2 3">Gxj-6</strain>
    </source>
</reference>
<organism evidence="2 3">
    <name type="scientific">Microbispora cellulosiformans</name>
    <dbReference type="NCBI Taxonomy" id="2614688"/>
    <lineage>
        <taxon>Bacteria</taxon>
        <taxon>Bacillati</taxon>
        <taxon>Actinomycetota</taxon>
        <taxon>Actinomycetes</taxon>
        <taxon>Streptosporangiales</taxon>
        <taxon>Streptosporangiaceae</taxon>
        <taxon>Microbispora</taxon>
    </lineage>
</organism>
<dbReference type="GO" id="GO:0016747">
    <property type="term" value="F:acyltransferase activity, transferring groups other than amino-acyl groups"/>
    <property type="evidence" value="ECO:0007669"/>
    <property type="project" value="InterPro"/>
</dbReference>
<keyword evidence="3" id="KW-1185">Reference proteome</keyword>
<dbReference type="AlphaFoldDB" id="A0A5J5K256"/>
<dbReference type="PANTHER" id="PTHR43792:SF1">
    <property type="entry name" value="N-ACETYLTRANSFERASE DOMAIN-CONTAINING PROTEIN"/>
    <property type="match status" value="1"/>
</dbReference>
<dbReference type="EMBL" id="VYTZ01000005">
    <property type="protein sequence ID" value="KAA9378298.1"/>
    <property type="molecule type" value="Genomic_DNA"/>
</dbReference>
<dbReference type="Pfam" id="PF13302">
    <property type="entry name" value="Acetyltransf_3"/>
    <property type="match status" value="1"/>
</dbReference>
<gene>
    <name evidence="2" type="ORF">F5972_15600</name>
</gene>
<dbReference type="InterPro" id="IPR000182">
    <property type="entry name" value="GNAT_dom"/>
</dbReference>
<dbReference type="InterPro" id="IPR016181">
    <property type="entry name" value="Acyl_CoA_acyltransferase"/>
</dbReference>